<evidence type="ECO:0000313" key="2">
    <source>
        <dbReference type="Proteomes" id="UP000002207"/>
    </source>
</evidence>
<reference evidence="1 2" key="1">
    <citation type="journal article" date="2009" name="Appl. Environ. Microbiol.">
        <title>Three genomes from the phylum Acidobacteria provide insight into the lifestyles of these microorganisms in soils.</title>
        <authorList>
            <person name="Ward N.L."/>
            <person name="Challacombe J.F."/>
            <person name="Janssen P.H."/>
            <person name="Henrissat B."/>
            <person name="Coutinho P.M."/>
            <person name="Wu M."/>
            <person name="Xie G."/>
            <person name="Haft D.H."/>
            <person name="Sait M."/>
            <person name="Badger J."/>
            <person name="Barabote R.D."/>
            <person name="Bradley B."/>
            <person name="Brettin T.S."/>
            <person name="Brinkac L.M."/>
            <person name="Bruce D."/>
            <person name="Creasy T."/>
            <person name="Daugherty S.C."/>
            <person name="Davidsen T.M."/>
            <person name="DeBoy R.T."/>
            <person name="Detter J.C."/>
            <person name="Dodson R.J."/>
            <person name="Durkin A.S."/>
            <person name="Ganapathy A."/>
            <person name="Gwinn-Giglio M."/>
            <person name="Han C.S."/>
            <person name="Khouri H."/>
            <person name="Kiss H."/>
            <person name="Kothari S.P."/>
            <person name="Madupu R."/>
            <person name="Nelson K.E."/>
            <person name="Nelson W.C."/>
            <person name="Paulsen I."/>
            <person name="Penn K."/>
            <person name="Ren Q."/>
            <person name="Rosovitz M.J."/>
            <person name="Selengut J.D."/>
            <person name="Shrivastava S."/>
            <person name="Sullivan S.A."/>
            <person name="Tapia R."/>
            <person name="Thompson L.S."/>
            <person name="Watkins K.L."/>
            <person name="Yang Q."/>
            <person name="Yu C."/>
            <person name="Zafar N."/>
            <person name="Zhou L."/>
            <person name="Kuske C.R."/>
        </authorList>
    </citation>
    <scope>NUCLEOTIDE SEQUENCE [LARGE SCALE GENOMIC DNA]</scope>
    <source>
        <strain evidence="2">ATCC 51196 / DSM 11244 / BCRC 80197 / JCM 7670 / NBRC 15755 / NCIMB 13165 / 161</strain>
    </source>
</reference>
<dbReference type="STRING" id="240015.ACP_0378"/>
<accession>C1FA00</accession>
<dbReference type="EMBL" id="CP001472">
    <property type="protein sequence ID" value="ACO33565.1"/>
    <property type="molecule type" value="Genomic_DNA"/>
</dbReference>
<protein>
    <submittedName>
        <fullName evidence="1">Uncharacterized protein</fullName>
    </submittedName>
</protein>
<gene>
    <name evidence="1" type="ordered locus">ACP_0378</name>
</gene>
<name>C1FA00_ACIC5</name>
<evidence type="ECO:0000313" key="1">
    <source>
        <dbReference type="EMBL" id="ACO33565.1"/>
    </source>
</evidence>
<dbReference type="Proteomes" id="UP000002207">
    <property type="component" value="Chromosome"/>
</dbReference>
<dbReference type="HOGENOM" id="CLU_1881244_0_0_0"/>
<proteinExistence type="predicted"/>
<sequence length="135" mass="14974">MMTDEQIVSARGSLFGCTVYVEGMEIDCPLCGTHVATGQRHRCEKQRTEAARHLTPKLQVKAAEPRARLDYYEYLRKSGKPCWFIREGFQGPALSDICASPKSAWRDAAERLKASFGNNKTPTALQLRSPEGGVA</sequence>
<dbReference type="KEGG" id="aca:ACP_0378"/>
<organism evidence="1 2">
    <name type="scientific">Acidobacterium capsulatum (strain ATCC 51196 / DSM 11244 / BCRC 80197 / JCM 7670 / NBRC 15755 / NCIMB 13165 / 161)</name>
    <dbReference type="NCBI Taxonomy" id="240015"/>
    <lineage>
        <taxon>Bacteria</taxon>
        <taxon>Pseudomonadati</taxon>
        <taxon>Acidobacteriota</taxon>
        <taxon>Terriglobia</taxon>
        <taxon>Terriglobales</taxon>
        <taxon>Acidobacteriaceae</taxon>
        <taxon>Acidobacterium</taxon>
    </lineage>
</organism>
<dbReference type="InParanoid" id="C1FA00"/>
<keyword evidence="2" id="KW-1185">Reference proteome</keyword>
<dbReference type="AlphaFoldDB" id="C1FA00"/>